<feature type="domain" description="D-alanyl-D-alanine carboxypeptidase-like core" evidence="1">
    <location>
        <begin position="176"/>
        <end position="239"/>
    </location>
</feature>
<comment type="caution">
    <text evidence="2">The sequence shown here is derived from an EMBL/GenBank/DDBJ whole genome shotgun (WGS) entry which is preliminary data.</text>
</comment>
<keyword evidence="3" id="KW-1185">Reference proteome</keyword>
<name>A0ABR8AFY6_9CYAN</name>
<dbReference type="Pfam" id="PF02557">
    <property type="entry name" value="VanY"/>
    <property type="match status" value="1"/>
</dbReference>
<dbReference type="RefSeq" id="WP_190547613.1">
    <property type="nucleotide sequence ID" value="NZ_CAWPNO010000082.1"/>
</dbReference>
<protein>
    <submittedName>
        <fullName evidence="2">D-alanyl-D-alanine carboxypeptidase family protein</fullName>
    </submittedName>
</protein>
<gene>
    <name evidence="2" type="ORF">H6G24_25725</name>
</gene>
<organism evidence="2 3">
    <name type="scientific">Calothrix parietina FACHB-288</name>
    <dbReference type="NCBI Taxonomy" id="2692896"/>
    <lineage>
        <taxon>Bacteria</taxon>
        <taxon>Bacillati</taxon>
        <taxon>Cyanobacteriota</taxon>
        <taxon>Cyanophyceae</taxon>
        <taxon>Nostocales</taxon>
        <taxon>Calotrichaceae</taxon>
        <taxon>Calothrix</taxon>
    </lineage>
</organism>
<dbReference type="GO" id="GO:0004180">
    <property type="term" value="F:carboxypeptidase activity"/>
    <property type="evidence" value="ECO:0007669"/>
    <property type="project" value="UniProtKB-KW"/>
</dbReference>
<accession>A0ABR8AFY6</accession>
<dbReference type="InterPro" id="IPR009045">
    <property type="entry name" value="Zn_M74/Hedgehog-like"/>
</dbReference>
<keyword evidence="2" id="KW-0121">Carboxypeptidase</keyword>
<evidence type="ECO:0000259" key="1">
    <source>
        <dbReference type="Pfam" id="PF02557"/>
    </source>
</evidence>
<evidence type="ECO:0000313" key="3">
    <source>
        <dbReference type="Proteomes" id="UP000658514"/>
    </source>
</evidence>
<dbReference type="SUPFAM" id="SSF55166">
    <property type="entry name" value="Hedgehog/DD-peptidase"/>
    <property type="match status" value="1"/>
</dbReference>
<dbReference type="Proteomes" id="UP000658514">
    <property type="component" value="Unassembled WGS sequence"/>
</dbReference>
<proteinExistence type="predicted"/>
<dbReference type="InterPro" id="IPR003709">
    <property type="entry name" value="VanY-like_core_dom"/>
</dbReference>
<evidence type="ECO:0000313" key="2">
    <source>
        <dbReference type="EMBL" id="MBD2198841.1"/>
    </source>
</evidence>
<keyword evidence="2" id="KW-0378">Hydrolase</keyword>
<reference evidence="2 3" key="1">
    <citation type="journal article" date="2020" name="ISME J.">
        <title>Comparative genomics reveals insights into cyanobacterial evolution and habitat adaptation.</title>
        <authorList>
            <person name="Chen M.Y."/>
            <person name="Teng W.K."/>
            <person name="Zhao L."/>
            <person name="Hu C.X."/>
            <person name="Zhou Y.K."/>
            <person name="Han B.P."/>
            <person name="Song L.R."/>
            <person name="Shu W.S."/>
        </authorList>
    </citation>
    <scope>NUCLEOTIDE SEQUENCE [LARGE SCALE GENOMIC DNA]</scope>
    <source>
        <strain evidence="2 3">FACHB-288</strain>
    </source>
</reference>
<dbReference type="EMBL" id="JACJQH010000048">
    <property type="protein sequence ID" value="MBD2198841.1"/>
    <property type="molecule type" value="Genomic_DNA"/>
</dbReference>
<keyword evidence="2" id="KW-0645">Protease</keyword>
<dbReference type="Gene3D" id="3.30.1380.10">
    <property type="match status" value="1"/>
</dbReference>
<sequence length="282" mass="31773">MHRILQKLSLLTIIFLITFTLVASSGIAHHQTVIQSINFNSCLNNAQCLMYPNSTSSPSPIKPFTPNPELNEQQRFLSAVAIKLPTIPQSGTYEYILLRQYGAVFVNQEPEIKLPEKVILANEQETKEFQSTLTMIKVDGTRDCYLQQAAALALNKAKTIQKISLKSGYGGGDCTRTYSTNLRFWRKYANNRTLDKVRQGKETAILSIVAPPGTSQHLWGLAIDLRLSNQKQRQALNQNGWFQTVEGDTPHWTYLGLNESQLPVFGFQKKLVKGIAYWITPI</sequence>